<reference evidence="5 6" key="1">
    <citation type="journal article" date="2021" name="Nat. Commun.">
        <title>Incipient diploidization of the medicinal plant Perilla within 10,000 years.</title>
        <authorList>
            <person name="Zhang Y."/>
            <person name="Shen Q."/>
            <person name="Leng L."/>
            <person name="Zhang D."/>
            <person name="Chen S."/>
            <person name="Shi Y."/>
            <person name="Ning Z."/>
            <person name="Chen S."/>
        </authorList>
    </citation>
    <scope>NUCLEOTIDE SEQUENCE [LARGE SCALE GENOMIC DNA]</scope>
    <source>
        <strain evidence="6">cv. PC099</strain>
    </source>
</reference>
<keyword evidence="6" id="KW-1185">Reference proteome</keyword>
<name>A0AAD4JD80_PERFH</name>
<organism evidence="5 6">
    <name type="scientific">Perilla frutescens var. hirtella</name>
    <name type="common">Perilla citriodora</name>
    <name type="synonym">Perilla setoyensis</name>
    <dbReference type="NCBI Taxonomy" id="608512"/>
    <lineage>
        <taxon>Eukaryota</taxon>
        <taxon>Viridiplantae</taxon>
        <taxon>Streptophyta</taxon>
        <taxon>Embryophyta</taxon>
        <taxon>Tracheophyta</taxon>
        <taxon>Spermatophyta</taxon>
        <taxon>Magnoliopsida</taxon>
        <taxon>eudicotyledons</taxon>
        <taxon>Gunneridae</taxon>
        <taxon>Pentapetalae</taxon>
        <taxon>asterids</taxon>
        <taxon>lamiids</taxon>
        <taxon>Lamiales</taxon>
        <taxon>Lamiaceae</taxon>
        <taxon>Nepetoideae</taxon>
        <taxon>Elsholtzieae</taxon>
        <taxon>Perilla</taxon>
    </lineage>
</organism>
<comment type="caution">
    <text evidence="5">The sequence shown here is derived from an EMBL/GenBank/DDBJ whole genome shotgun (WGS) entry which is preliminary data.</text>
</comment>
<evidence type="ECO:0000256" key="3">
    <source>
        <dbReference type="SAM" id="MobiDB-lite"/>
    </source>
</evidence>
<dbReference type="SUPFAM" id="SSF48264">
    <property type="entry name" value="Cytochrome P450"/>
    <property type="match status" value="1"/>
</dbReference>
<dbReference type="Gene3D" id="1.10.630.10">
    <property type="entry name" value="Cytochrome P450"/>
    <property type="match status" value="1"/>
</dbReference>
<feature type="region of interest" description="Disordered" evidence="3">
    <location>
        <begin position="471"/>
        <end position="501"/>
    </location>
</feature>
<evidence type="ECO:0000259" key="4">
    <source>
        <dbReference type="Pfam" id="PF14244"/>
    </source>
</evidence>
<dbReference type="GO" id="GO:0020037">
    <property type="term" value="F:heme binding"/>
    <property type="evidence" value="ECO:0007669"/>
    <property type="project" value="InterPro"/>
</dbReference>
<dbReference type="InterPro" id="IPR036396">
    <property type="entry name" value="Cyt_P450_sf"/>
</dbReference>
<dbReference type="InterPro" id="IPR029472">
    <property type="entry name" value="Copia-like_N"/>
</dbReference>
<keyword evidence="2" id="KW-0408">Iron</keyword>
<accession>A0AAD4JD80</accession>
<dbReference type="InterPro" id="IPR001128">
    <property type="entry name" value="Cyt_P450"/>
</dbReference>
<evidence type="ECO:0000256" key="2">
    <source>
        <dbReference type="ARBA" id="ARBA00023004"/>
    </source>
</evidence>
<sequence length="535" mass="61025">MRANRGEVWLHERARKHGPISKLNLFGTPTVFLHGQAANKFIYTRDETTLSTKQPGSIRRLLGENNLLELKSEDHNRLRGAMLSFLKPYALKQNVVKMDQEIKLHLTQHWNHNKEIVAMPLMKTLTFNVICTLLIGVERGARRDTLVHLELIHEKREKLKKHEISSNQDLITSSLSIWDEAGSPLLTDDEIEDNCAIAMIAGHDTTSTLLSFLIKLLAEHPHVYELVLNEQEEIARGKKKSDDPLTWDDLAKMKYTWRVAMESFVESKSSTQEGRLVLQQLGNRSFMHALHACNNHFLWRQARDEEIGFTTNTHLERGEQSGVDDLRRNAGNSEVDSTPQINLQHNREHTEGLQIAYTKQDHTNNRSLANDKLYLAPNEHPGMSLTADLFDGHNFHSWSRAIKRGLLSRNKLEVIDGTLSEPRKDSVDYKQWLRVDYIVFNWIRHVKSNCFDIIGVPDWYRKFKQENGKGKAHYAAQQEEDGSNSDMEASKSIRGGGDLGKDPLVGVSQLIQIELAKHLSQYFGKGNKGEVAEGP</sequence>
<gene>
    <name evidence="5" type="ORF">C2S53_010567</name>
</gene>
<dbReference type="PANTHER" id="PTHR24286:SF217">
    <property type="entry name" value="OS07G0520300 PROTEIN"/>
    <property type="match status" value="1"/>
</dbReference>
<dbReference type="GO" id="GO:0016705">
    <property type="term" value="F:oxidoreductase activity, acting on paired donors, with incorporation or reduction of molecular oxygen"/>
    <property type="evidence" value="ECO:0007669"/>
    <property type="project" value="InterPro"/>
</dbReference>
<dbReference type="GO" id="GO:0016125">
    <property type="term" value="P:sterol metabolic process"/>
    <property type="evidence" value="ECO:0007669"/>
    <property type="project" value="TreeGrafter"/>
</dbReference>
<dbReference type="EMBL" id="SDAM02000087">
    <property type="protein sequence ID" value="KAH6831592.1"/>
    <property type="molecule type" value="Genomic_DNA"/>
</dbReference>
<evidence type="ECO:0000313" key="5">
    <source>
        <dbReference type="EMBL" id="KAH6831592.1"/>
    </source>
</evidence>
<protein>
    <recommendedName>
        <fullName evidence="4">Retrotransposon Copia-like N-terminal domain-containing protein</fullName>
    </recommendedName>
</protein>
<dbReference type="Proteomes" id="UP001190926">
    <property type="component" value="Unassembled WGS sequence"/>
</dbReference>
<dbReference type="AlphaFoldDB" id="A0AAD4JD80"/>
<dbReference type="PANTHER" id="PTHR24286">
    <property type="entry name" value="CYTOCHROME P450 26"/>
    <property type="match status" value="1"/>
</dbReference>
<proteinExistence type="predicted"/>
<feature type="domain" description="Retrotransposon Copia-like N-terminal" evidence="4">
    <location>
        <begin position="377"/>
        <end position="422"/>
    </location>
</feature>
<keyword evidence="1" id="KW-0479">Metal-binding</keyword>
<dbReference type="Pfam" id="PF14244">
    <property type="entry name" value="Retrotran_gag_3"/>
    <property type="match status" value="1"/>
</dbReference>
<evidence type="ECO:0000256" key="1">
    <source>
        <dbReference type="ARBA" id="ARBA00022723"/>
    </source>
</evidence>
<dbReference type="GO" id="GO:0004497">
    <property type="term" value="F:monooxygenase activity"/>
    <property type="evidence" value="ECO:0007669"/>
    <property type="project" value="InterPro"/>
</dbReference>
<dbReference type="GO" id="GO:0005506">
    <property type="term" value="F:iron ion binding"/>
    <property type="evidence" value="ECO:0007669"/>
    <property type="project" value="InterPro"/>
</dbReference>
<dbReference type="Pfam" id="PF00067">
    <property type="entry name" value="p450"/>
    <property type="match status" value="1"/>
</dbReference>
<evidence type="ECO:0000313" key="6">
    <source>
        <dbReference type="Proteomes" id="UP001190926"/>
    </source>
</evidence>